<dbReference type="PROSITE" id="PS51257">
    <property type="entry name" value="PROKAR_LIPOPROTEIN"/>
    <property type="match status" value="1"/>
</dbReference>
<dbReference type="AlphaFoldDB" id="A0A382HP55"/>
<feature type="non-terminal residue" evidence="1">
    <location>
        <position position="89"/>
    </location>
</feature>
<organism evidence="1">
    <name type="scientific">marine metagenome</name>
    <dbReference type="NCBI Taxonomy" id="408172"/>
    <lineage>
        <taxon>unclassified sequences</taxon>
        <taxon>metagenomes</taxon>
        <taxon>ecological metagenomes</taxon>
    </lineage>
</organism>
<protein>
    <submittedName>
        <fullName evidence="1">Uncharacterized protein</fullName>
    </submittedName>
</protein>
<name>A0A382HP55_9ZZZZ</name>
<gene>
    <name evidence="1" type="ORF">METZ01_LOCUS241591</name>
</gene>
<proteinExistence type="predicted"/>
<evidence type="ECO:0000313" key="1">
    <source>
        <dbReference type="EMBL" id="SVB88737.1"/>
    </source>
</evidence>
<reference evidence="1" key="1">
    <citation type="submission" date="2018-05" db="EMBL/GenBank/DDBJ databases">
        <authorList>
            <person name="Lanie J.A."/>
            <person name="Ng W.-L."/>
            <person name="Kazmierczak K.M."/>
            <person name="Andrzejewski T.M."/>
            <person name="Davidsen T.M."/>
            <person name="Wayne K.J."/>
            <person name="Tettelin H."/>
            <person name="Glass J.I."/>
            <person name="Rusch D."/>
            <person name="Podicherti R."/>
            <person name="Tsui H.-C.T."/>
            <person name="Winkler M.E."/>
        </authorList>
    </citation>
    <scope>NUCLEOTIDE SEQUENCE</scope>
</reference>
<accession>A0A382HP55</accession>
<dbReference type="EMBL" id="UINC01062279">
    <property type="protein sequence ID" value="SVB88737.1"/>
    <property type="molecule type" value="Genomic_DNA"/>
</dbReference>
<sequence>MKHLLLTTIAAVLLVGCGACTAFATVRSPNEKIALSLKTSFELKNLKNKENIEAKTSIRFAAYNVLFGLWAEPKSIGEMFKQYDLDVIC</sequence>